<proteinExistence type="predicted"/>
<reference evidence="2 3" key="1">
    <citation type="submission" date="2024-04" db="EMBL/GenBank/DDBJ databases">
        <authorList>
            <person name="Waldvogel A.-M."/>
            <person name="Schoenle A."/>
        </authorList>
    </citation>
    <scope>NUCLEOTIDE SEQUENCE [LARGE SCALE GENOMIC DNA]</scope>
</reference>
<evidence type="ECO:0000313" key="2">
    <source>
        <dbReference type="EMBL" id="CAL1613901.1"/>
    </source>
</evidence>
<organism evidence="2 3">
    <name type="scientific">Knipowitschia caucasica</name>
    <name type="common">Caucasian dwarf goby</name>
    <name type="synonym">Pomatoschistus caucasicus</name>
    <dbReference type="NCBI Taxonomy" id="637954"/>
    <lineage>
        <taxon>Eukaryota</taxon>
        <taxon>Metazoa</taxon>
        <taxon>Chordata</taxon>
        <taxon>Craniata</taxon>
        <taxon>Vertebrata</taxon>
        <taxon>Euteleostomi</taxon>
        <taxon>Actinopterygii</taxon>
        <taxon>Neopterygii</taxon>
        <taxon>Teleostei</taxon>
        <taxon>Neoteleostei</taxon>
        <taxon>Acanthomorphata</taxon>
        <taxon>Gobiaria</taxon>
        <taxon>Gobiiformes</taxon>
        <taxon>Gobioidei</taxon>
        <taxon>Gobiidae</taxon>
        <taxon>Gobiinae</taxon>
        <taxon>Knipowitschia</taxon>
    </lineage>
</organism>
<evidence type="ECO:0000313" key="3">
    <source>
        <dbReference type="Proteomes" id="UP001497482"/>
    </source>
</evidence>
<name>A0AAV2MKD3_KNICA</name>
<dbReference type="AlphaFoldDB" id="A0AAV2MKD3"/>
<dbReference type="EMBL" id="OZ035830">
    <property type="protein sequence ID" value="CAL1613901.1"/>
    <property type="molecule type" value="Genomic_DNA"/>
</dbReference>
<keyword evidence="3" id="KW-1185">Reference proteome</keyword>
<gene>
    <name evidence="2" type="ORF">KC01_LOCUS40027</name>
</gene>
<feature type="region of interest" description="Disordered" evidence="1">
    <location>
        <begin position="50"/>
        <end position="83"/>
    </location>
</feature>
<evidence type="ECO:0000256" key="1">
    <source>
        <dbReference type="SAM" id="MobiDB-lite"/>
    </source>
</evidence>
<dbReference type="Proteomes" id="UP001497482">
    <property type="component" value="Chromosome 8"/>
</dbReference>
<protein>
    <submittedName>
        <fullName evidence="2">Uncharacterized protein</fullName>
    </submittedName>
</protein>
<sequence>MTSLPYDLTALRHHCPMTSLPYDITALQHHCPMTSLPYDITALRPHRNALATFGRGSEPQPTPSPSTTSGLSNRETKDTVAPETVATAGNMLDPLIPSQAINNELLVGAVTLPSRSLPSRASPLHLLHTIPVLLLLLNLFNDGQ</sequence>
<accession>A0AAV2MKD3</accession>